<comment type="caution">
    <text evidence="1">The sequence shown here is derived from an EMBL/GenBank/DDBJ whole genome shotgun (WGS) entry which is preliminary data.</text>
</comment>
<sequence length="255" mass="28367">MSVEELRARIDELSSNVILHKKLLKQLKHDKILAQRQLNAVTDPVAHLPPEISSEIFIQSLAPLEQPGALHATMLLLKICSAWSTIALSAPALWASRARNRPLSISLHGDFGKITHCLFAVICRYGGQLKHLEITEDETEVKFFQDDGNIAGFFGNTTPSPLPLLEKLMIRGLIDWRQFRRPQITQLLRLASNIVECVFDCMAPLEFNIMKSDVLVLQAPASNDGILCYLSLPALEVLSIGVYSHAARDLVALLK</sequence>
<organism evidence="1 2">
    <name type="scientific">Mycena albidolilacea</name>
    <dbReference type="NCBI Taxonomy" id="1033008"/>
    <lineage>
        <taxon>Eukaryota</taxon>
        <taxon>Fungi</taxon>
        <taxon>Dikarya</taxon>
        <taxon>Basidiomycota</taxon>
        <taxon>Agaricomycotina</taxon>
        <taxon>Agaricomycetes</taxon>
        <taxon>Agaricomycetidae</taxon>
        <taxon>Agaricales</taxon>
        <taxon>Marasmiineae</taxon>
        <taxon>Mycenaceae</taxon>
        <taxon>Mycena</taxon>
    </lineage>
</organism>
<dbReference type="Proteomes" id="UP001218218">
    <property type="component" value="Unassembled WGS sequence"/>
</dbReference>
<proteinExistence type="predicted"/>
<reference evidence="1" key="1">
    <citation type="submission" date="2023-03" db="EMBL/GenBank/DDBJ databases">
        <title>Massive genome expansion in bonnet fungi (Mycena s.s.) driven by repeated elements and novel gene families across ecological guilds.</title>
        <authorList>
            <consortium name="Lawrence Berkeley National Laboratory"/>
            <person name="Harder C.B."/>
            <person name="Miyauchi S."/>
            <person name="Viragh M."/>
            <person name="Kuo A."/>
            <person name="Thoen E."/>
            <person name="Andreopoulos B."/>
            <person name="Lu D."/>
            <person name="Skrede I."/>
            <person name="Drula E."/>
            <person name="Henrissat B."/>
            <person name="Morin E."/>
            <person name="Kohler A."/>
            <person name="Barry K."/>
            <person name="LaButti K."/>
            <person name="Morin E."/>
            <person name="Salamov A."/>
            <person name="Lipzen A."/>
            <person name="Mereny Z."/>
            <person name="Hegedus B."/>
            <person name="Baldrian P."/>
            <person name="Stursova M."/>
            <person name="Weitz H."/>
            <person name="Taylor A."/>
            <person name="Grigoriev I.V."/>
            <person name="Nagy L.G."/>
            <person name="Martin F."/>
            <person name="Kauserud H."/>
        </authorList>
    </citation>
    <scope>NUCLEOTIDE SEQUENCE</scope>
    <source>
        <strain evidence="1">CBHHK002</strain>
    </source>
</reference>
<evidence type="ECO:0008006" key="3">
    <source>
        <dbReference type="Google" id="ProtNLM"/>
    </source>
</evidence>
<keyword evidence="2" id="KW-1185">Reference proteome</keyword>
<accession>A0AAD6ZMA6</accession>
<name>A0AAD6ZMA6_9AGAR</name>
<protein>
    <recommendedName>
        <fullName evidence="3">F-box domain-containing protein</fullName>
    </recommendedName>
</protein>
<dbReference type="EMBL" id="JARIHO010000038">
    <property type="protein sequence ID" value="KAJ7328942.1"/>
    <property type="molecule type" value="Genomic_DNA"/>
</dbReference>
<dbReference type="AlphaFoldDB" id="A0AAD6ZMA6"/>
<evidence type="ECO:0000313" key="2">
    <source>
        <dbReference type="Proteomes" id="UP001218218"/>
    </source>
</evidence>
<evidence type="ECO:0000313" key="1">
    <source>
        <dbReference type="EMBL" id="KAJ7328942.1"/>
    </source>
</evidence>
<gene>
    <name evidence="1" type="ORF">DFH08DRAFT_967329</name>
</gene>